<evidence type="ECO:0000256" key="4">
    <source>
        <dbReference type="SAM" id="MobiDB-lite"/>
    </source>
</evidence>
<dbReference type="Proteomes" id="UP000192578">
    <property type="component" value="Unassembled WGS sequence"/>
</dbReference>
<dbReference type="InterPro" id="IPR005172">
    <property type="entry name" value="CRC"/>
</dbReference>
<dbReference type="OrthoDB" id="6283463at2759"/>
<reference evidence="7" key="1">
    <citation type="submission" date="2017-01" db="EMBL/GenBank/DDBJ databases">
        <title>Comparative genomics of anhydrobiosis in the tardigrade Hypsibius dujardini.</title>
        <authorList>
            <person name="Yoshida Y."/>
            <person name="Koutsovoulos G."/>
            <person name="Laetsch D."/>
            <person name="Stevens L."/>
            <person name="Kumar S."/>
            <person name="Horikawa D."/>
            <person name="Ishino K."/>
            <person name="Komine S."/>
            <person name="Tomita M."/>
            <person name="Blaxter M."/>
            <person name="Arakawa K."/>
        </authorList>
    </citation>
    <scope>NUCLEOTIDE SEQUENCE [LARGE SCALE GENOMIC DNA]</scope>
    <source>
        <strain evidence="7">Z151</strain>
    </source>
</reference>
<dbReference type="InterPro" id="IPR028307">
    <property type="entry name" value="Lin-54_fam"/>
</dbReference>
<evidence type="ECO:0000256" key="3">
    <source>
        <dbReference type="ARBA" id="ARBA00023242"/>
    </source>
</evidence>
<evidence type="ECO:0000256" key="1">
    <source>
        <dbReference type="ARBA" id="ARBA00004123"/>
    </source>
</evidence>
<dbReference type="GO" id="GO:0006355">
    <property type="term" value="P:regulation of DNA-templated transcription"/>
    <property type="evidence" value="ECO:0007669"/>
    <property type="project" value="TreeGrafter"/>
</dbReference>
<dbReference type="AlphaFoldDB" id="A0A1W0WWS0"/>
<dbReference type="Pfam" id="PF03638">
    <property type="entry name" value="TCR"/>
    <property type="match status" value="2"/>
</dbReference>
<evidence type="ECO:0000313" key="6">
    <source>
        <dbReference type="EMBL" id="OQV19622.1"/>
    </source>
</evidence>
<comment type="similarity">
    <text evidence="2">Belongs to the lin-54 family.</text>
</comment>
<feature type="compositionally biased region" description="Polar residues" evidence="4">
    <location>
        <begin position="425"/>
        <end position="434"/>
    </location>
</feature>
<dbReference type="EMBL" id="MTYJ01000037">
    <property type="protein sequence ID" value="OQV19622.1"/>
    <property type="molecule type" value="Genomic_DNA"/>
</dbReference>
<evidence type="ECO:0000256" key="2">
    <source>
        <dbReference type="ARBA" id="ARBA00007267"/>
    </source>
</evidence>
<feature type="compositionally biased region" description="Polar residues" evidence="4">
    <location>
        <begin position="474"/>
        <end position="502"/>
    </location>
</feature>
<gene>
    <name evidence="6" type="ORF">BV898_06396</name>
</gene>
<dbReference type="GO" id="GO:0005634">
    <property type="term" value="C:nucleus"/>
    <property type="evidence" value="ECO:0007669"/>
    <property type="project" value="UniProtKB-SubCell"/>
</dbReference>
<evidence type="ECO:0000313" key="7">
    <source>
        <dbReference type="Proteomes" id="UP000192578"/>
    </source>
</evidence>
<keyword evidence="7" id="KW-1185">Reference proteome</keyword>
<comment type="caution">
    <text evidence="6">The sequence shown here is derived from an EMBL/GenBank/DDBJ whole genome shotgun (WGS) entry which is preliminary data.</text>
</comment>
<dbReference type="PROSITE" id="PS51634">
    <property type="entry name" value="CRC"/>
    <property type="match status" value="1"/>
</dbReference>
<feature type="compositionally biased region" description="Basic and acidic residues" evidence="4">
    <location>
        <begin position="435"/>
        <end position="444"/>
    </location>
</feature>
<protein>
    <recommendedName>
        <fullName evidence="5">CRC domain-containing protein</fullName>
    </recommendedName>
</protein>
<proteinExistence type="inferred from homology"/>
<feature type="domain" description="CRC" evidence="5">
    <location>
        <begin position="310"/>
        <end position="426"/>
    </location>
</feature>
<sequence length="526" mass="57357">MDALQNAFPPAENERIETEIIGLEDMAAIYAQKQQMDLSHFQSKAPAPDMSEPLPRAYQGQYRENLETPSAESSGVTDLLPLSAAAPSITPKRKRPIRSATDNVENKRFKPPEILHEPEAEPSFCQTEPVTPQLTPPKKSKHLLLPVQHDAYPTVTLSELLKCLQRPQGLSVVTASGARPGRIKLVKKSKPKLVPIAPNPLTDMTGFPDHLSSAPVVQPPPAMSVYPLQFIGKNNPVTFLQGEGSLPYQIPRKLPIPSNPHQTVFSYPFENEKAFSDSTGCAQLEHEPEREPTPLPELPPLDDVLAGPPARKVCKCSASHCLKLYCDCFNSGGLCGDLCSCKDCYNDGDQEELRSAAVAAIMKRNPSAFLPKVNLLNDDQDGGGPTHIKGCKCVKSACRKKYCECFVAGVPCGELCRCRECKNPGSGTQGNRTATHTEPHDKSGKKPGAASITKKQRSHKPIKLGLKLDLIDNPTKSAPTSPIPTDQQSSEGITFSGDQLMTTIFLPPVRTARRSRRGDSMPREQP</sequence>
<comment type="subcellular location">
    <subcellularLocation>
        <location evidence="1">Nucleus</location>
    </subcellularLocation>
</comment>
<dbReference type="InterPro" id="IPR033467">
    <property type="entry name" value="Tesmin/TSO1-like_CXC"/>
</dbReference>
<dbReference type="SMART" id="SM01114">
    <property type="entry name" value="CXC"/>
    <property type="match status" value="2"/>
</dbReference>
<feature type="region of interest" description="Disordered" evidence="4">
    <location>
        <begin position="424"/>
        <end position="526"/>
    </location>
</feature>
<name>A0A1W0WWS0_HYPEX</name>
<feature type="compositionally biased region" description="Basic and acidic residues" evidence="4">
    <location>
        <begin position="517"/>
        <end position="526"/>
    </location>
</feature>
<accession>A0A1W0WWS0</accession>
<evidence type="ECO:0000259" key="5">
    <source>
        <dbReference type="PROSITE" id="PS51634"/>
    </source>
</evidence>
<organism evidence="6 7">
    <name type="scientific">Hypsibius exemplaris</name>
    <name type="common">Freshwater tardigrade</name>
    <dbReference type="NCBI Taxonomy" id="2072580"/>
    <lineage>
        <taxon>Eukaryota</taxon>
        <taxon>Metazoa</taxon>
        <taxon>Ecdysozoa</taxon>
        <taxon>Tardigrada</taxon>
        <taxon>Eutardigrada</taxon>
        <taxon>Parachela</taxon>
        <taxon>Hypsibioidea</taxon>
        <taxon>Hypsibiidae</taxon>
        <taxon>Hypsibius</taxon>
    </lineage>
</organism>
<dbReference type="PANTHER" id="PTHR12446:SF34">
    <property type="entry name" value="PROTEIN LIN-54 HOMOLOG"/>
    <property type="match status" value="1"/>
</dbReference>
<keyword evidence="3" id="KW-0539">Nucleus</keyword>
<dbReference type="PANTHER" id="PTHR12446">
    <property type="entry name" value="TESMIN/TSO1-RELATED"/>
    <property type="match status" value="1"/>
</dbReference>